<sequence>TGVGKASSNLLIKEPADGAVAPPVPANLPLEVEISALSVFIILALIGPDAGNPII</sequence>
<reference evidence="1" key="1">
    <citation type="journal article" date="2014" name="Front. Microbiol.">
        <title>High frequency of phylogenetically diverse reductive dehalogenase-homologous genes in deep subseafloor sedimentary metagenomes.</title>
        <authorList>
            <person name="Kawai M."/>
            <person name="Futagami T."/>
            <person name="Toyoda A."/>
            <person name="Takaki Y."/>
            <person name="Nishi S."/>
            <person name="Hori S."/>
            <person name="Arai W."/>
            <person name="Tsubouchi T."/>
            <person name="Morono Y."/>
            <person name="Uchiyama I."/>
            <person name="Ito T."/>
            <person name="Fujiyama A."/>
            <person name="Inagaki F."/>
            <person name="Takami H."/>
        </authorList>
    </citation>
    <scope>NUCLEOTIDE SEQUENCE</scope>
    <source>
        <strain evidence="1">Expedition CK06-06</strain>
    </source>
</reference>
<name>X1CEP9_9ZZZZ</name>
<evidence type="ECO:0000313" key="1">
    <source>
        <dbReference type="EMBL" id="GAH06122.1"/>
    </source>
</evidence>
<comment type="caution">
    <text evidence="1">The sequence shown here is derived from an EMBL/GenBank/DDBJ whole genome shotgun (WGS) entry which is preliminary data.</text>
</comment>
<protein>
    <submittedName>
        <fullName evidence="1">Uncharacterized protein</fullName>
    </submittedName>
</protein>
<feature type="non-terminal residue" evidence="1">
    <location>
        <position position="1"/>
    </location>
</feature>
<organism evidence="1">
    <name type="scientific">marine sediment metagenome</name>
    <dbReference type="NCBI Taxonomy" id="412755"/>
    <lineage>
        <taxon>unclassified sequences</taxon>
        <taxon>metagenomes</taxon>
        <taxon>ecological metagenomes</taxon>
    </lineage>
</organism>
<dbReference type="AlphaFoldDB" id="X1CEP9"/>
<accession>X1CEP9</accession>
<dbReference type="EMBL" id="BART01037227">
    <property type="protein sequence ID" value="GAH06122.1"/>
    <property type="molecule type" value="Genomic_DNA"/>
</dbReference>
<gene>
    <name evidence="1" type="ORF">S01H4_62388</name>
</gene>
<proteinExistence type="predicted"/>